<dbReference type="PIRSF" id="PIRSF036492">
    <property type="entry name" value="ALDH"/>
    <property type="match status" value="1"/>
</dbReference>
<dbReference type="PANTHER" id="PTHR43570:SF16">
    <property type="entry name" value="ALDEHYDE DEHYDROGENASE TYPE III, ISOFORM Q"/>
    <property type="match status" value="1"/>
</dbReference>
<evidence type="ECO:0000259" key="9">
    <source>
        <dbReference type="Pfam" id="PF00171"/>
    </source>
</evidence>
<dbReference type="PROSITE" id="PS00687">
    <property type="entry name" value="ALDEHYDE_DEHYDR_GLU"/>
    <property type="match status" value="1"/>
</dbReference>
<feature type="active site" evidence="5">
    <location>
        <position position="244"/>
    </location>
</feature>
<dbReference type="InterPro" id="IPR016163">
    <property type="entry name" value="Ald_DH_C"/>
</dbReference>
<feature type="transmembrane region" description="Helical" evidence="8">
    <location>
        <begin position="471"/>
        <end position="491"/>
    </location>
</feature>
<comment type="similarity">
    <text evidence="1 4 7">Belongs to the aldehyde dehydrogenase family.</text>
</comment>
<evidence type="ECO:0000256" key="7">
    <source>
        <dbReference type="RuleBase" id="RU003345"/>
    </source>
</evidence>
<dbReference type="GO" id="GO:0016620">
    <property type="term" value="F:oxidoreductase activity, acting on the aldehyde or oxo group of donors, NAD or NADP as acceptor"/>
    <property type="evidence" value="ECO:0007669"/>
    <property type="project" value="UniProtKB-ARBA"/>
</dbReference>
<dbReference type="InterPro" id="IPR029510">
    <property type="entry name" value="Ald_DH_CS_GLU"/>
</dbReference>
<gene>
    <name evidence="10" type="ORF">HHI36_014754</name>
</gene>
<name>A0ABD2N3M9_9CUCU</name>
<dbReference type="Proteomes" id="UP001516400">
    <property type="component" value="Unassembled WGS sequence"/>
</dbReference>
<dbReference type="SUPFAM" id="SSF53720">
    <property type="entry name" value="ALDH-like"/>
    <property type="match status" value="1"/>
</dbReference>
<evidence type="ECO:0000256" key="5">
    <source>
        <dbReference type="PIRSR" id="PIRSR036492-1"/>
    </source>
</evidence>
<keyword evidence="8" id="KW-0472">Membrane</keyword>
<dbReference type="InterPro" id="IPR016161">
    <property type="entry name" value="Ald_DH/histidinol_DH"/>
</dbReference>
<evidence type="ECO:0000256" key="2">
    <source>
        <dbReference type="ARBA" id="ARBA00023002"/>
    </source>
</evidence>
<dbReference type="FunFam" id="3.40.309.10:FF:000003">
    <property type="entry name" value="Aldehyde dehydrogenase"/>
    <property type="match status" value="1"/>
</dbReference>
<proteinExistence type="inferred from homology"/>
<evidence type="ECO:0000313" key="11">
    <source>
        <dbReference type="Proteomes" id="UP001516400"/>
    </source>
</evidence>
<dbReference type="Gene3D" id="3.40.605.10">
    <property type="entry name" value="Aldehyde Dehydrogenase, Chain A, domain 1"/>
    <property type="match status" value="1"/>
</dbReference>
<dbReference type="AlphaFoldDB" id="A0ABD2N3M9"/>
<organism evidence="10 11">
    <name type="scientific">Cryptolaemus montrouzieri</name>
    <dbReference type="NCBI Taxonomy" id="559131"/>
    <lineage>
        <taxon>Eukaryota</taxon>
        <taxon>Metazoa</taxon>
        <taxon>Ecdysozoa</taxon>
        <taxon>Arthropoda</taxon>
        <taxon>Hexapoda</taxon>
        <taxon>Insecta</taxon>
        <taxon>Pterygota</taxon>
        <taxon>Neoptera</taxon>
        <taxon>Endopterygota</taxon>
        <taxon>Coleoptera</taxon>
        <taxon>Polyphaga</taxon>
        <taxon>Cucujiformia</taxon>
        <taxon>Coccinelloidea</taxon>
        <taxon>Coccinellidae</taxon>
        <taxon>Scymninae</taxon>
        <taxon>Scymnini</taxon>
        <taxon>Cryptolaemus</taxon>
    </lineage>
</organism>
<evidence type="ECO:0000256" key="8">
    <source>
        <dbReference type="SAM" id="Phobius"/>
    </source>
</evidence>
<keyword evidence="8" id="KW-1133">Transmembrane helix</keyword>
<dbReference type="Gene3D" id="3.40.309.10">
    <property type="entry name" value="Aldehyde Dehydrogenase, Chain A, domain 2"/>
    <property type="match status" value="1"/>
</dbReference>
<dbReference type="InterPro" id="IPR015590">
    <property type="entry name" value="Aldehyde_DH_dom"/>
</dbReference>
<keyword evidence="8" id="KW-0812">Transmembrane</keyword>
<accession>A0ABD2N3M9</accession>
<evidence type="ECO:0000256" key="6">
    <source>
        <dbReference type="PROSITE-ProRule" id="PRU10007"/>
    </source>
</evidence>
<evidence type="ECO:0000256" key="4">
    <source>
        <dbReference type="PIRNR" id="PIRNR036492"/>
    </source>
</evidence>
<evidence type="ECO:0000256" key="1">
    <source>
        <dbReference type="ARBA" id="ARBA00009986"/>
    </source>
</evidence>
<feature type="domain" description="Aldehyde dehydrogenase" evidence="9">
    <location>
        <begin position="23"/>
        <end position="426"/>
    </location>
</feature>
<dbReference type="Pfam" id="PF00171">
    <property type="entry name" value="Aldedh"/>
    <property type="match status" value="1"/>
</dbReference>
<dbReference type="InterPro" id="IPR012394">
    <property type="entry name" value="Aldehyde_DH_NAD(P)"/>
</dbReference>
<keyword evidence="2 4" id="KW-0560">Oxidoreductase</keyword>
<sequence length="492" mass="55348">MQNPAEILSHLRNSFNSGLTKTLSFRETQLKNLIRLYDENTTILLEALHDDLNKSTQESMVCEIDYLKNDALNMLYNLSDWAKPNYVDKELINIMDTAKLVPEPYGVVLIIGAWNYPLQLTLSPLTAAIASGNCAIVKPSEVAPATAKVIAELLPKYLDSNCYKIFLGQPFETQKLLEQRFDYIFFTGSTRIGTIVAQAAAKYLTPITLELGGKSPCYLDSTVDIEIAAARILWGKCVNAGQTCIAPDYLLCSEEVEESFIQAFKKMQEKQYGSDIKASPDYPRIINNNHFNRIIKLLEGQNIALGGSHDANNRFIEPTICTKVDPRSPIMSEEIFGPILPIIRVNNASEAINFINEREKPLALYVFSNDGEIVDLFEKQTSSGGICVNDTIMHFACDALPFGGVGNSGLGAYHGKFSFDTFSHQKPILEKSIDKFHEMFQDSRYAPYSERKIKTLSFLTRKRKLPIPKKYFVQIILVILGFFIGYFMLLVY</sequence>
<protein>
    <recommendedName>
        <fullName evidence="4">Aldehyde dehydrogenase</fullName>
    </recommendedName>
</protein>
<reference evidence="10 11" key="1">
    <citation type="journal article" date="2021" name="BMC Biol.">
        <title>Horizontally acquired antibacterial genes associated with adaptive radiation of ladybird beetles.</title>
        <authorList>
            <person name="Li H.S."/>
            <person name="Tang X.F."/>
            <person name="Huang Y.H."/>
            <person name="Xu Z.Y."/>
            <person name="Chen M.L."/>
            <person name="Du X.Y."/>
            <person name="Qiu B.Y."/>
            <person name="Chen P.T."/>
            <person name="Zhang W."/>
            <person name="Slipinski A."/>
            <person name="Escalona H.E."/>
            <person name="Waterhouse R.M."/>
            <person name="Zwick A."/>
            <person name="Pang H."/>
        </authorList>
    </citation>
    <scope>NUCLEOTIDE SEQUENCE [LARGE SCALE GENOMIC DNA]</scope>
    <source>
        <strain evidence="10">SYSU2018</strain>
    </source>
</reference>
<keyword evidence="3" id="KW-0520">NAD</keyword>
<dbReference type="InterPro" id="IPR016162">
    <property type="entry name" value="Ald_DH_N"/>
</dbReference>
<dbReference type="EMBL" id="JABFTP020000062">
    <property type="protein sequence ID" value="KAL3273301.1"/>
    <property type="molecule type" value="Genomic_DNA"/>
</dbReference>
<evidence type="ECO:0000313" key="10">
    <source>
        <dbReference type="EMBL" id="KAL3273301.1"/>
    </source>
</evidence>
<dbReference type="FunFam" id="3.40.605.10:FF:000004">
    <property type="entry name" value="Aldehyde dehydrogenase"/>
    <property type="match status" value="1"/>
</dbReference>
<comment type="caution">
    <text evidence="10">The sequence shown here is derived from an EMBL/GenBank/DDBJ whole genome shotgun (WGS) entry which is preliminary data.</text>
</comment>
<evidence type="ECO:0000256" key="3">
    <source>
        <dbReference type="ARBA" id="ARBA00023027"/>
    </source>
</evidence>
<feature type="active site" evidence="5 6">
    <location>
        <position position="210"/>
    </location>
</feature>
<keyword evidence="11" id="KW-1185">Reference proteome</keyword>
<dbReference type="PANTHER" id="PTHR43570">
    <property type="entry name" value="ALDEHYDE DEHYDROGENASE"/>
    <property type="match status" value="1"/>
</dbReference>